<reference evidence="2 3" key="1">
    <citation type="submission" date="2020-02" db="EMBL/GenBank/DDBJ databases">
        <authorList>
            <person name="Ma Q."/>
            <person name="Huang Y."/>
            <person name="Song X."/>
            <person name="Pei D."/>
        </authorList>
    </citation>
    <scope>NUCLEOTIDE SEQUENCE [LARGE SCALE GENOMIC DNA]</scope>
    <source>
        <strain evidence="2">Sxm20200214</strain>
        <tissue evidence="2">Leaf</tissue>
    </source>
</reference>
<name>A0A8X7VCZ5_BRACI</name>
<proteinExistence type="predicted"/>
<dbReference type="EMBL" id="JAAMPC010000006">
    <property type="protein sequence ID" value="KAG2308961.1"/>
    <property type="molecule type" value="Genomic_DNA"/>
</dbReference>
<dbReference type="Proteomes" id="UP000886595">
    <property type="component" value="Unassembled WGS sequence"/>
</dbReference>
<evidence type="ECO:0000256" key="1">
    <source>
        <dbReference type="SAM" id="SignalP"/>
    </source>
</evidence>
<organism evidence="2 3">
    <name type="scientific">Brassica carinata</name>
    <name type="common">Ethiopian mustard</name>
    <name type="synonym">Abyssinian cabbage</name>
    <dbReference type="NCBI Taxonomy" id="52824"/>
    <lineage>
        <taxon>Eukaryota</taxon>
        <taxon>Viridiplantae</taxon>
        <taxon>Streptophyta</taxon>
        <taxon>Embryophyta</taxon>
        <taxon>Tracheophyta</taxon>
        <taxon>Spermatophyta</taxon>
        <taxon>Magnoliopsida</taxon>
        <taxon>eudicotyledons</taxon>
        <taxon>Gunneridae</taxon>
        <taxon>Pentapetalae</taxon>
        <taxon>rosids</taxon>
        <taxon>malvids</taxon>
        <taxon>Brassicales</taxon>
        <taxon>Brassicaceae</taxon>
        <taxon>Brassiceae</taxon>
        <taxon>Brassica</taxon>
    </lineage>
</organism>
<evidence type="ECO:0000313" key="3">
    <source>
        <dbReference type="Proteomes" id="UP000886595"/>
    </source>
</evidence>
<comment type="caution">
    <text evidence="2">The sequence shown here is derived from an EMBL/GenBank/DDBJ whole genome shotgun (WGS) entry which is preliminary data.</text>
</comment>
<dbReference type="OrthoDB" id="10325304at2759"/>
<keyword evidence="3" id="KW-1185">Reference proteome</keyword>
<gene>
    <name evidence="2" type="ORF">Bca52824_028709</name>
</gene>
<sequence>MAVSPFQPMLLLLASLFFLHPLHAVHFRYCREEGYVYGNITRVDISPNRVEGSDEPTITFSGFTNNSSTNVYRGKIVVYIFSTTPWGTEAGRVLVTKEFDAYDGVIEHGKNFELSIRVPSSEANLYHHLANQIYLAGEENT</sequence>
<keyword evidence="1" id="KW-0732">Signal</keyword>
<dbReference type="AlphaFoldDB" id="A0A8X7VCZ5"/>
<evidence type="ECO:0000313" key="2">
    <source>
        <dbReference type="EMBL" id="KAG2308961.1"/>
    </source>
</evidence>
<protein>
    <submittedName>
        <fullName evidence="2">Uncharacterized protein</fullName>
    </submittedName>
</protein>
<accession>A0A8X7VCZ5</accession>
<feature type="signal peptide" evidence="1">
    <location>
        <begin position="1"/>
        <end position="24"/>
    </location>
</feature>
<feature type="chain" id="PRO_5036491256" evidence="1">
    <location>
        <begin position="25"/>
        <end position="141"/>
    </location>
</feature>